<evidence type="ECO:0000256" key="4">
    <source>
        <dbReference type="ARBA" id="ARBA00023163"/>
    </source>
</evidence>
<feature type="domain" description="HTH gntR-type" evidence="5">
    <location>
        <begin position="10"/>
        <end position="77"/>
    </location>
</feature>
<dbReference type="Pfam" id="PF13377">
    <property type="entry name" value="Peripla_BP_3"/>
    <property type="match status" value="1"/>
</dbReference>
<dbReference type="InterPro" id="IPR036390">
    <property type="entry name" value="WH_DNA-bd_sf"/>
</dbReference>
<dbReference type="SUPFAM" id="SSF53822">
    <property type="entry name" value="Periplasmic binding protein-like I"/>
    <property type="match status" value="1"/>
</dbReference>
<keyword evidence="7" id="KW-1185">Reference proteome</keyword>
<sequence>MKTGEQTISLPPRARVIHYLRQALAAGVFAPGDQLPSEQELCRQVRVSRTTVRAALQTLEAEHFLNCEGRRRFISAAHAGSPRKSTLFTETVAVLDDEVYPEDEASCWGEWEVFYHLNREAVRRNCHTFSFKTGDFTPAKAEHLVREHPLGLILLHQNRTPSEAIRRLLDGCRSAGIPLVRYESDTPECPGADVIASDHRQGCAELTRWLIGQGKRRILRYWRLNSLDPARPNWLVQRDLGYEDAMREAGLEPLPAVEYTYYDQDRTPTRRDFDCRVYEATGRLYEYQALHGRVDAVVCASDGVTFSVAAACRKLGLKPNRDLWIAGYDNNYYNCPDRMFEETLPLVTADKNNRRLGLALFEQLLRRRERGGDGRAERLLLPQELVFPRSLQQEV</sequence>
<evidence type="ECO:0000259" key="5">
    <source>
        <dbReference type="PROSITE" id="PS50949"/>
    </source>
</evidence>
<dbReference type="Gene3D" id="1.10.10.10">
    <property type="entry name" value="Winged helix-like DNA-binding domain superfamily/Winged helix DNA-binding domain"/>
    <property type="match status" value="1"/>
</dbReference>
<dbReference type="GO" id="GO:0003700">
    <property type="term" value="F:DNA-binding transcription factor activity"/>
    <property type="evidence" value="ECO:0007669"/>
    <property type="project" value="InterPro"/>
</dbReference>
<dbReference type="EMBL" id="QEKH01000033">
    <property type="protein sequence ID" value="PVY36687.1"/>
    <property type="molecule type" value="Genomic_DNA"/>
</dbReference>
<keyword evidence="4" id="KW-0804">Transcription</keyword>
<comment type="caution">
    <text evidence="6">The sequence shown here is derived from an EMBL/GenBank/DDBJ whole genome shotgun (WGS) entry which is preliminary data.</text>
</comment>
<evidence type="ECO:0000313" key="7">
    <source>
        <dbReference type="Proteomes" id="UP000245959"/>
    </source>
</evidence>
<accession>A0A2U1AK14</accession>
<gene>
    <name evidence="6" type="ORF">C8D82_13313</name>
</gene>
<dbReference type="PROSITE" id="PS50949">
    <property type="entry name" value="HTH_GNTR"/>
    <property type="match status" value="1"/>
</dbReference>
<dbReference type="OrthoDB" id="9799482at2"/>
<dbReference type="SMART" id="SM00345">
    <property type="entry name" value="HTH_GNTR"/>
    <property type="match status" value="1"/>
</dbReference>
<dbReference type="PANTHER" id="PTHR30146:SF148">
    <property type="entry name" value="HTH-TYPE TRANSCRIPTIONAL REPRESSOR PURR-RELATED"/>
    <property type="match status" value="1"/>
</dbReference>
<organism evidence="6 7">
    <name type="scientific">Victivallis vadensis</name>
    <dbReference type="NCBI Taxonomy" id="172901"/>
    <lineage>
        <taxon>Bacteria</taxon>
        <taxon>Pseudomonadati</taxon>
        <taxon>Lentisphaerota</taxon>
        <taxon>Lentisphaeria</taxon>
        <taxon>Victivallales</taxon>
        <taxon>Victivallaceae</taxon>
        <taxon>Victivallis</taxon>
    </lineage>
</organism>
<dbReference type="InterPro" id="IPR036388">
    <property type="entry name" value="WH-like_DNA-bd_sf"/>
</dbReference>
<dbReference type="InterPro" id="IPR000524">
    <property type="entry name" value="Tscrpt_reg_HTH_GntR"/>
</dbReference>
<keyword evidence="2" id="KW-0805">Transcription regulation</keyword>
<evidence type="ECO:0000256" key="1">
    <source>
        <dbReference type="ARBA" id="ARBA00022491"/>
    </source>
</evidence>
<dbReference type="Pfam" id="PF00392">
    <property type="entry name" value="GntR"/>
    <property type="match status" value="1"/>
</dbReference>
<proteinExistence type="predicted"/>
<dbReference type="Gene3D" id="3.40.50.2300">
    <property type="match status" value="2"/>
</dbReference>
<evidence type="ECO:0000313" key="6">
    <source>
        <dbReference type="EMBL" id="PVY36687.1"/>
    </source>
</evidence>
<keyword evidence="3" id="KW-0238">DNA-binding</keyword>
<name>A0A2U1AK14_9BACT</name>
<dbReference type="Proteomes" id="UP000245959">
    <property type="component" value="Unassembled WGS sequence"/>
</dbReference>
<dbReference type="PANTHER" id="PTHR30146">
    <property type="entry name" value="LACI-RELATED TRANSCRIPTIONAL REPRESSOR"/>
    <property type="match status" value="1"/>
</dbReference>
<dbReference type="InterPro" id="IPR028082">
    <property type="entry name" value="Peripla_BP_I"/>
</dbReference>
<dbReference type="RefSeq" id="WP_116885424.1">
    <property type="nucleotide sequence ID" value="NZ_CABMMC010000027.1"/>
</dbReference>
<evidence type="ECO:0000256" key="3">
    <source>
        <dbReference type="ARBA" id="ARBA00023125"/>
    </source>
</evidence>
<dbReference type="InterPro" id="IPR046335">
    <property type="entry name" value="LacI/GalR-like_sensor"/>
</dbReference>
<dbReference type="PRINTS" id="PR00035">
    <property type="entry name" value="HTHGNTR"/>
</dbReference>
<reference evidence="6 7" key="1">
    <citation type="submission" date="2018-04" db="EMBL/GenBank/DDBJ databases">
        <title>Genomic Encyclopedia of Type Strains, Phase IV (KMG-IV): sequencing the most valuable type-strain genomes for metagenomic binning, comparative biology and taxonomic classification.</title>
        <authorList>
            <person name="Goeker M."/>
        </authorList>
    </citation>
    <scope>NUCLEOTIDE SEQUENCE [LARGE SCALE GENOMIC DNA]</scope>
    <source>
        <strain evidence="6 7">DSM 14823</strain>
    </source>
</reference>
<dbReference type="AlphaFoldDB" id="A0A2U1AK14"/>
<dbReference type="CDD" id="cd07377">
    <property type="entry name" value="WHTH_GntR"/>
    <property type="match status" value="1"/>
</dbReference>
<dbReference type="GO" id="GO:0000976">
    <property type="term" value="F:transcription cis-regulatory region binding"/>
    <property type="evidence" value="ECO:0007669"/>
    <property type="project" value="TreeGrafter"/>
</dbReference>
<evidence type="ECO:0000256" key="2">
    <source>
        <dbReference type="ARBA" id="ARBA00023015"/>
    </source>
</evidence>
<dbReference type="SUPFAM" id="SSF46785">
    <property type="entry name" value="Winged helix' DNA-binding domain"/>
    <property type="match status" value="1"/>
</dbReference>
<keyword evidence="1" id="KW-0678">Repressor</keyword>
<dbReference type="GeneID" id="78296700"/>
<protein>
    <submittedName>
        <fullName evidence="6">Substrate-binding family protein</fullName>
    </submittedName>
</protein>